<dbReference type="AlphaFoldDB" id="C6XZ61"/>
<reference evidence="1 2" key="1">
    <citation type="journal article" date="2009" name="Stand. Genomic Sci.">
        <title>Complete genome sequence of Pedobacter heparinus type strain (HIM 762-3).</title>
        <authorList>
            <person name="Han C."/>
            <person name="Spring S."/>
            <person name="Lapidus A."/>
            <person name="Del Rio T.G."/>
            <person name="Tice H."/>
            <person name="Copeland A."/>
            <person name="Cheng J.F."/>
            <person name="Lucas S."/>
            <person name="Chen F."/>
            <person name="Nolan M."/>
            <person name="Bruce D."/>
            <person name="Goodwin L."/>
            <person name="Pitluck S."/>
            <person name="Ivanova N."/>
            <person name="Mavromatis K."/>
            <person name="Mikhailova N."/>
            <person name="Pati A."/>
            <person name="Chen A."/>
            <person name="Palaniappan K."/>
            <person name="Land M."/>
            <person name="Hauser L."/>
            <person name="Chang Y.J."/>
            <person name="Jeffries C.C."/>
            <person name="Saunders E."/>
            <person name="Chertkov O."/>
            <person name="Brettin T."/>
            <person name="Goker M."/>
            <person name="Rohde M."/>
            <person name="Bristow J."/>
            <person name="Eisen J.A."/>
            <person name="Markowitz V."/>
            <person name="Hugenholtz P."/>
            <person name="Kyrpides N.C."/>
            <person name="Klenk H.P."/>
            <person name="Detter J.C."/>
        </authorList>
    </citation>
    <scope>NUCLEOTIDE SEQUENCE [LARGE SCALE GENOMIC DNA]</scope>
    <source>
        <strain evidence="2">ATCC 13125 / DSM 2366 / CIP 104194 / JCM 7457 / NBRC 12017 / NCIMB 9290 / NRRL B-14731 / HIM 762-3</strain>
    </source>
</reference>
<evidence type="ECO:0000313" key="2">
    <source>
        <dbReference type="Proteomes" id="UP000000852"/>
    </source>
</evidence>
<organism evidence="1 2">
    <name type="scientific">Pedobacter heparinus (strain ATCC 13125 / DSM 2366 / CIP 104194 / JCM 7457 / NBRC 12017 / NCIMB 9290 / NRRL B-14731 / HIM 762-3)</name>
    <dbReference type="NCBI Taxonomy" id="485917"/>
    <lineage>
        <taxon>Bacteria</taxon>
        <taxon>Pseudomonadati</taxon>
        <taxon>Bacteroidota</taxon>
        <taxon>Sphingobacteriia</taxon>
        <taxon>Sphingobacteriales</taxon>
        <taxon>Sphingobacteriaceae</taxon>
        <taxon>Pedobacter</taxon>
    </lineage>
</organism>
<dbReference type="HOGENOM" id="CLU_073550_0_0_10"/>
<dbReference type="eggNOG" id="COG3826">
    <property type="taxonomic scope" value="Bacteria"/>
</dbReference>
<proteinExistence type="predicted"/>
<dbReference type="Proteomes" id="UP000000852">
    <property type="component" value="Chromosome"/>
</dbReference>
<sequence length="239" mass="27637">MIMGNIEARLAVKDWQEITKELHDKGFVIVRDVLNEEECDALIAEYDADDTYRKTISMERYRFGLGEYKYFQYPLPELITTMREKVYAEIAPVANQWMQELNIDKKFPATHQAMKELCREHGQEKPTVLILKYGKGGFNTLHQDLYGEIFFPMQMVFMLDQAGQDYTGGEFVITEQIPRAQSKANVLKPDRGDMVIFTTNFRPVKGTKGYYRVNMKHGVSPLHEGNRHSLGIIFHDGLS</sequence>
<dbReference type="EMBL" id="CP001681">
    <property type="protein sequence ID" value="ACU02543.1"/>
    <property type="molecule type" value="Genomic_DNA"/>
</dbReference>
<accession>C6XZ61</accession>
<keyword evidence="2" id="KW-1185">Reference proteome</keyword>
<gene>
    <name evidence="1" type="ordered locus">Phep_0319</name>
</gene>
<dbReference type="InterPro" id="IPR018655">
    <property type="entry name" value="DUF2086"/>
</dbReference>
<name>C6XZ61_PEDHD</name>
<protein>
    <submittedName>
        <fullName evidence="1">Prolyl 4-hydroxylase, alpha subunit</fullName>
    </submittedName>
</protein>
<dbReference type="SUPFAM" id="SSF51197">
    <property type="entry name" value="Clavaminate synthase-like"/>
    <property type="match status" value="1"/>
</dbReference>
<dbReference type="Gene3D" id="2.60.120.620">
    <property type="entry name" value="q2cbj1_9rhob like domain"/>
    <property type="match status" value="1"/>
</dbReference>
<evidence type="ECO:0000313" key="1">
    <source>
        <dbReference type="EMBL" id="ACU02543.1"/>
    </source>
</evidence>
<dbReference type="Pfam" id="PF09859">
    <property type="entry name" value="Oxygenase-NA"/>
    <property type="match status" value="1"/>
</dbReference>
<dbReference type="KEGG" id="phe:Phep_0319"/>
<dbReference type="STRING" id="485917.Phep_0319"/>